<proteinExistence type="predicted"/>
<organism evidence="8">
    <name type="scientific">Schistocephalus solidus</name>
    <name type="common">Tapeworm</name>
    <dbReference type="NCBI Taxonomy" id="70667"/>
    <lineage>
        <taxon>Eukaryota</taxon>
        <taxon>Metazoa</taxon>
        <taxon>Spiralia</taxon>
        <taxon>Lophotrochozoa</taxon>
        <taxon>Platyhelminthes</taxon>
        <taxon>Cestoda</taxon>
        <taxon>Eucestoda</taxon>
        <taxon>Diphyllobothriidea</taxon>
        <taxon>Diphyllobothriidae</taxon>
        <taxon>Schistocephalus</taxon>
    </lineage>
</organism>
<feature type="domain" description="Ig-like" evidence="5">
    <location>
        <begin position="942"/>
        <end position="1043"/>
    </location>
</feature>
<evidence type="ECO:0000313" key="7">
    <source>
        <dbReference type="Proteomes" id="UP000275846"/>
    </source>
</evidence>
<dbReference type="GO" id="GO:0098609">
    <property type="term" value="P:cell-cell adhesion"/>
    <property type="evidence" value="ECO:0007669"/>
    <property type="project" value="TreeGrafter"/>
</dbReference>
<dbReference type="GO" id="GO:0016020">
    <property type="term" value="C:membrane"/>
    <property type="evidence" value="ECO:0007669"/>
    <property type="project" value="UniProtKB-SubCell"/>
</dbReference>
<dbReference type="WBParaSite" id="SSLN_0000635001-mRNA-1">
    <property type="protein sequence ID" value="SSLN_0000635001-mRNA-1"/>
    <property type="gene ID" value="SSLN_0000635001"/>
</dbReference>
<dbReference type="Pfam" id="PF07686">
    <property type="entry name" value="V-set"/>
    <property type="match status" value="1"/>
</dbReference>
<reference evidence="8" key="1">
    <citation type="submission" date="2016-06" db="UniProtKB">
        <authorList>
            <consortium name="WormBaseParasite"/>
        </authorList>
    </citation>
    <scope>IDENTIFICATION</scope>
</reference>
<dbReference type="PANTHER" id="PTHR44170">
    <property type="entry name" value="PROTEIN SIDEKICK"/>
    <property type="match status" value="1"/>
</dbReference>
<dbReference type="InterPro" id="IPR003599">
    <property type="entry name" value="Ig_sub"/>
</dbReference>
<evidence type="ECO:0000256" key="4">
    <source>
        <dbReference type="SAM" id="MobiDB-lite"/>
    </source>
</evidence>
<keyword evidence="3" id="KW-0175">Coiled coil</keyword>
<dbReference type="PROSITE" id="PS50835">
    <property type="entry name" value="IG_LIKE"/>
    <property type="match status" value="3"/>
</dbReference>
<accession>A0A183SPK5</accession>
<feature type="domain" description="Ig-like" evidence="5">
    <location>
        <begin position="730"/>
        <end position="829"/>
    </location>
</feature>
<feature type="domain" description="Ig-like" evidence="5">
    <location>
        <begin position="1087"/>
        <end position="1178"/>
    </location>
</feature>
<dbReference type="InterPro" id="IPR007110">
    <property type="entry name" value="Ig-like_dom"/>
</dbReference>
<keyword evidence="2" id="KW-1015">Disulfide bond</keyword>
<dbReference type="SMART" id="SM00409">
    <property type="entry name" value="IG"/>
    <property type="match status" value="3"/>
</dbReference>
<reference evidence="6 7" key="2">
    <citation type="submission" date="2018-11" db="EMBL/GenBank/DDBJ databases">
        <authorList>
            <consortium name="Pathogen Informatics"/>
        </authorList>
    </citation>
    <scope>NUCLEOTIDE SEQUENCE [LARGE SCALE GENOMIC DNA]</scope>
    <source>
        <strain evidence="6 7">NST_G2</strain>
    </source>
</reference>
<evidence type="ECO:0000313" key="8">
    <source>
        <dbReference type="WBParaSite" id="SSLN_0000635001-mRNA-1"/>
    </source>
</evidence>
<keyword evidence="7" id="KW-1185">Reference proteome</keyword>
<evidence type="ECO:0000256" key="2">
    <source>
        <dbReference type="ARBA" id="ARBA00023157"/>
    </source>
</evidence>
<gene>
    <name evidence="6" type="ORF">SSLN_LOCUS6153</name>
</gene>
<dbReference type="OrthoDB" id="5969272at2759"/>
<sequence length="1253" mass="139479">MLDKGSHSSLLWKLLDEIETRSKNLNLSDLQSVCETIESLEQGISNSNNKVTSLGRELERLRVILRKADPDYLVQLESGYRDACLHTANAQQIMHLRKLVLKKELKDAYEECRKLFDTYRLMCEADLRQMRKPTLSLKNRLAKQYPKLRKRIEEIIKITGDAERCYTESDKLLGIVGEELLKFTTNETPVSSEQKRQKLFELAEQFEQLKTVASSLMRSLKVETQQKDSCANSEILSEIRGGLRLRLYTLLVKLQEYERATIGYCQIFTLADDLTPQWRTLTPESRNQSPFYRTTEVPISVAITRPLSCNSVRAPPIPPKPLPRGNITPPILPPRSIPSGITPQVTDEPPTGSPRLEGPSTLPDMIDQFTDLLLQLKTPINAVGVDKVQVDGLLQQHEEARQTAFAEWHALESRLSDAIARPSLPSVGISRLQTLQTEAKNRFTDWLHDWEQRRGFLVPRQRLLERIAELEHDLGECADRLNHIFGVACRPTANNLSEPLSAEGLSQTSAGATASATTAPWASQLYLRQLEAISAEVLGMRQTVPAQQTFIDHIRDDCTAIYGVLTSECMENVEEQWKLYQQKLQRLENALPSLRQNEANQLHEKIERLLSSNQMMQQTDDASVLHLDWLVNDLHAMMAPLQEGSVEAEIIAANLCADEADAGGDGAPGSPVAVRTLLPVESSLPVDLLSTEEDSGTSPVFSPGVFGVPDTIPGSPPSVPAYRMEPNRHPTFLKPLSNLTVSPGSSASLKCSFQGLGNRPRATWLFRPQGASPQFPGMALIDESTEAECNHSDARLWIPTVLYRHAGEYTATITNQETGESLSTSAVIQVMPEYKRGLADAYYEIDGELEAKSDQFVEFSMNFEGFEKLPSRVMWLHDGRPIDSTKWAIAVSPRGTYARSNCLKKVDEGLYTCQISEFEYGVHLESSGCISGERAIINHSAPKLSENSHVTVAYEGSPLSLKCPLPASALDSPNPTVSVQMQWFRDGVQLYDSGPRTPAYFIASNAQFQDGNTAWRAGISDGRVTLSTDRVRSVDAGCYSCRVFIGEDAYESSGTHLLVQLRLSLALSILYIISSSGRSIIAVSACPQFVEQLSRVKVFAGAAAVLTCRIQPWITESLSPTGQQPDGSMRITWYQYNTAITPEIQQKMGIEISQEEGVCTLRIGKVSRKFAGIYRCEARCAQCVCETSCQLLVEQPVAPVILEPVQYSVTRSEPNYTEMRVEYDALPKPEVNWMKDGLLITPSPKFQVCFGEL</sequence>
<dbReference type="InterPro" id="IPR013106">
    <property type="entry name" value="Ig_V-set"/>
</dbReference>
<evidence type="ECO:0000256" key="3">
    <source>
        <dbReference type="SAM" id="Coils"/>
    </source>
</evidence>
<dbReference type="EMBL" id="UYSU01033563">
    <property type="protein sequence ID" value="VDL92538.1"/>
    <property type="molecule type" value="Genomic_DNA"/>
</dbReference>
<dbReference type="Gene3D" id="2.60.40.10">
    <property type="entry name" value="Immunoglobulins"/>
    <property type="match status" value="4"/>
</dbReference>
<dbReference type="STRING" id="70667.A0A183SPK5"/>
<evidence type="ECO:0000256" key="1">
    <source>
        <dbReference type="ARBA" id="ARBA00022737"/>
    </source>
</evidence>
<dbReference type="Pfam" id="PF07679">
    <property type="entry name" value="I-set"/>
    <property type="match status" value="2"/>
</dbReference>
<dbReference type="PANTHER" id="PTHR44170:SF6">
    <property type="entry name" value="CONTACTIN"/>
    <property type="match status" value="1"/>
</dbReference>
<protein>
    <submittedName>
        <fullName evidence="8">Ig-like domain-containing protein</fullName>
    </submittedName>
</protein>
<feature type="region of interest" description="Disordered" evidence="4">
    <location>
        <begin position="336"/>
        <end position="357"/>
    </location>
</feature>
<dbReference type="InterPro" id="IPR013783">
    <property type="entry name" value="Ig-like_fold"/>
</dbReference>
<dbReference type="SUPFAM" id="SSF48726">
    <property type="entry name" value="Immunoglobulin"/>
    <property type="match status" value="4"/>
</dbReference>
<dbReference type="Proteomes" id="UP000275846">
    <property type="component" value="Unassembled WGS sequence"/>
</dbReference>
<dbReference type="AlphaFoldDB" id="A0A183SPK5"/>
<evidence type="ECO:0000313" key="6">
    <source>
        <dbReference type="EMBL" id="VDL92538.1"/>
    </source>
</evidence>
<dbReference type="InterPro" id="IPR013098">
    <property type="entry name" value="Ig_I-set"/>
</dbReference>
<feature type="coiled-coil region" evidence="3">
    <location>
        <begin position="570"/>
        <end position="619"/>
    </location>
</feature>
<dbReference type="InterPro" id="IPR036179">
    <property type="entry name" value="Ig-like_dom_sf"/>
</dbReference>
<evidence type="ECO:0000259" key="5">
    <source>
        <dbReference type="PROSITE" id="PS50835"/>
    </source>
</evidence>
<name>A0A183SPK5_SCHSO</name>
<keyword evidence="1" id="KW-0677">Repeat</keyword>